<feature type="chain" id="PRO_5031065633" description="carbonic anhydrase" evidence="8">
    <location>
        <begin position="20"/>
        <end position="366"/>
    </location>
</feature>
<dbReference type="EMBL" id="WWCU01000025">
    <property type="protein sequence ID" value="MYN09650.1"/>
    <property type="molecule type" value="Genomic_DNA"/>
</dbReference>
<keyword evidence="3" id="KW-0479">Metal-binding</keyword>
<reference evidence="10 11" key="1">
    <citation type="submission" date="2019-12" db="EMBL/GenBank/DDBJ databases">
        <title>Novel species isolated from a subtropical stream in China.</title>
        <authorList>
            <person name="Lu H."/>
        </authorList>
    </citation>
    <scope>NUCLEOTIDE SEQUENCE [LARGE SCALE GENOMIC DNA]</scope>
    <source>
        <strain evidence="10 11">FT127W</strain>
    </source>
</reference>
<keyword evidence="8" id="KW-0732">Signal</keyword>
<keyword evidence="11" id="KW-1185">Reference proteome</keyword>
<dbReference type="SUPFAM" id="SSF51069">
    <property type="entry name" value="Carbonic anhydrase"/>
    <property type="match status" value="1"/>
</dbReference>
<evidence type="ECO:0000256" key="5">
    <source>
        <dbReference type="ARBA" id="ARBA00023239"/>
    </source>
</evidence>
<evidence type="ECO:0000256" key="3">
    <source>
        <dbReference type="ARBA" id="ARBA00022723"/>
    </source>
</evidence>
<dbReference type="Pfam" id="PF00194">
    <property type="entry name" value="Carb_anhydrase"/>
    <property type="match status" value="1"/>
</dbReference>
<proteinExistence type="inferred from homology"/>
<feature type="compositionally biased region" description="Low complexity" evidence="7">
    <location>
        <begin position="56"/>
        <end position="87"/>
    </location>
</feature>
<dbReference type="GO" id="GO:0004089">
    <property type="term" value="F:carbonate dehydratase activity"/>
    <property type="evidence" value="ECO:0007669"/>
    <property type="project" value="UniProtKB-EC"/>
</dbReference>
<accession>A0A7X4HGC2</accession>
<dbReference type="PANTHER" id="PTHR18952:SF265">
    <property type="entry name" value="CARBONIC ANHYDRASE"/>
    <property type="match status" value="1"/>
</dbReference>
<dbReference type="CDD" id="cd03124">
    <property type="entry name" value="alpha_CA_prokaryotic_like"/>
    <property type="match status" value="1"/>
</dbReference>
<evidence type="ECO:0000256" key="4">
    <source>
        <dbReference type="ARBA" id="ARBA00022833"/>
    </source>
</evidence>
<feature type="signal peptide" evidence="8">
    <location>
        <begin position="1"/>
        <end position="19"/>
    </location>
</feature>
<dbReference type="Proteomes" id="UP000450676">
    <property type="component" value="Unassembled WGS sequence"/>
</dbReference>
<dbReference type="GO" id="GO:0008270">
    <property type="term" value="F:zinc ion binding"/>
    <property type="evidence" value="ECO:0007669"/>
    <property type="project" value="InterPro"/>
</dbReference>
<keyword evidence="4" id="KW-0862">Zinc</keyword>
<evidence type="ECO:0000259" key="9">
    <source>
        <dbReference type="PROSITE" id="PS51144"/>
    </source>
</evidence>
<comment type="catalytic activity">
    <reaction evidence="6">
        <text>hydrogencarbonate + H(+) = CO2 + H2O</text>
        <dbReference type="Rhea" id="RHEA:10748"/>
        <dbReference type="ChEBI" id="CHEBI:15377"/>
        <dbReference type="ChEBI" id="CHEBI:15378"/>
        <dbReference type="ChEBI" id="CHEBI:16526"/>
        <dbReference type="ChEBI" id="CHEBI:17544"/>
        <dbReference type="EC" id="4.2.1.1"/>
    </reaction>
</comment>
<dbReference type="SMART" id="SM01057">
    <property type="entry name" value="Carb_anhydrase"/>
    <property type="match status" value="1"/>
</dbReference>
<evidence type="ECO:0000256" key="1">
    <source>
        <dbReference type="ARBA" id="ARBA00010718"/>
    </source>
</evidence>
<dbReference type="InterPro" id="IPR001148">
    <property type="entry name" value="CA_dom"/>
</dbReference>
<dbReference type="InterPro" id="IPR023561">
    <property type="entry name" value="Carbonic_anhydrase_a-class"/>
</dbReference>
<sequence>MRNLIALTACWLAIAAAGAADPAPYAPPLTKMAQANINNIRPSNPQPIGGSGAGAASGTATGAGAPTATGAAKFGAKPAAKAPAAPKLSEREREEQAEAELSAKIAERLAQMRANQAARAAAAAQARKAAAIKAAAPPPRANGTHWGYEGEFGPANWSKINADWAKCSTGNRQSPIDIRDGMKVDLEQITFDYRPSSFNVQDNGHTVQVTMGGGNFLSVGNRMYELVQFHFHRPSEERINGKGFEMVVHLVHKDGEGRLAVLALLLERGKPQPAIQTVWNNLPLEKGDVTAPSIVLDPNDLLPQRRDYYTYMGSLTTPPCTENVLWLVMKEPVQASPAQMALFSRLYPLNSRPIQPASGRIIKESM</sequence>
<protein>
    <recommendedName>
        <fullName evidence="2">carbonic anhydrase</fullName>
        <ecNumber evidence="2">4.2.1.1</ecNumber>
    </recommendedName>
</protein>
<gene>
    <name evidence="10" type="ORF">GTP77_20195</name>
</gene>
<dbReference type="InterPro" id="IPR036398">
    <property type="entry name" value="CA_dom_sf"/>
</dbReference>
<keyword evidence="5" id="KW-0456">Lyase</keyword>
<dbReference type="EC" id="4.2.1.1" evidence="2"/>
<evidence type="ECO:0000313" key="10">
    <source>
        <dbReference type="EMBL" id="MYN09650.1"/>
    </source>
</evidence>
<organism evidence="10 11">
    <name type="scientific">Pseudoduganella aquatica</name>
    <dbReference type="NCBI Taxonomy" id="2660641"/>
    <lineage>
        <taxon>Bacteria</taxon>
        <taxon>Pseudomonadati</taxon>
        <taxon>Pseudomonadota</taxon>
        <taxon>Betaproteobacteria</taxon>
        <taxon>Burkholderiales</taxon>
        <taxon>Oxalobacteraceae</taxon>
        <taxon>Telluria group</taxon>
        <taxon>Pseudoduganella</taxon>
    </lineage>
</organism>
<evidence type="ECO:0000256" key="2">
    <source>
        <dbReference type="ARBA" id="ARBA00012925"/>
    </source>
</evidence>
<evidence type="ECO:0000256" key="6">
    <source>
        <dbReference type="ARBA" id="ARBA00048348"/>
    </source>
</evidence>
<evidence type="ECO:0000313" key="11">
    <source>
        <dbReference type="Proteomes" id="UP000450676"/>
    </source>
</evidence>
<comment type="similarity">
    <text evidence="1">Belongs to the alpha-carbonic anhydrase family.</text>
</comment>
<dbReference type="PROSITE" id="PS51144">
    <property type="entry name" value="ALPHA_CA_2"/>
    <property type="match status" value="1"/>
</dbReference>
<name>A0A7X4HGC2_9BURK</name>
<comment type="caution">
    <text evidence="10">The sequence shown here is derived from an EMBL/GenBank/DDBJ whole genome shotgun (WGS) entry which is preliminary data.</text>
</comment>
<dbReference type="RefSeq" id="WP_161073947.1">
    <property type="nucleotide sequence ID" value="NZ_CP086370.1"/>
</dbReference>
<feature type="region of interest" description="Disordered" evidence="7">
    <location>
        <begin position="39"/>
        <end position="100"/>
    </location>
</feature>
<dbReference type="InterPro" id="IPR041891">
    <property type="entry name" value="Alpha_CA_prokaryot-like"/>
</dbReference>
<dbReference type="Gene3D" id="3.10.200.10">
    <property type="entry name" value="Alpha carbonic anhydrase"/>
    <property type="match status" value="1"/>
</dbReference>
<evidence type="ECO:0000256" key="7">
    <source>
        <dbReference type="SAM" id="MobiDB-lite"/>
    </source>
</evidence>
<dbReference type="AlphaFoldDB" id="A0A7X4HGC2"/>
<evidence type="ECO:0000256" key="8">
    <source>
        <dbReference type="SAM" id="SignalP"/>
    </source>
</evidence>
<feature type="domain" description="Alpha-carbonic anhydrase" evidence="9">
    <location>
        <begin position="144"/>
        <end position="366"/>
    </location>
</feature>
<dbReference type="PANTHER" id="PTHR18952">
    <property type="entry name" value="CARBONIC ANHYDRASE"/>
    <property type="match status" value="1"/>
</dbReference>